<sequence length="207" mass="24489">MKTNIKEIVNFLKEHILIVSLSLYAISLTNYYLYFWSFGISIFSYVTINDLVFSITKHVLDIFAIVLIIEILLFITYTFYYRLFCELLTLYRRGKLRLYITSTKANKERILRVFEKGFSPTYTKYRLTLLIIQLFLLTTLPALSITVPAYFISFTYTLSRFNDDDEPRLRQLFYYFICLILLISLFGKSLIDSPRLALQCLKCLISQ</sequence>
<feature type="transmembrane region" description="Helical" evidence="1">
    <location>
        <begin position="127"/>
        <end position="152"/>
    </location>
</feature>
<evidence type="ECO:0000313" key="2">
    <source>
        <dbReference type="EMBL" id="TDQ73656.1"/>
    </source>
</evidence>
<comment type="caution">
    <text evidence="2">The sequence shown here is derived from an EMBL/GenBank/DDBJ whole genome shotgun (WGS) entry which is preliminary data.</text>
</comment>
<organism evidence="2 3">
    <name type="scientific">Sphingobacterium yanglingense</name>
    <dbReference type="NCBI Taxonomy" id="1437280"/>
    <lineage>
        <taxon>Bacteria</taxon>
        <taxon>Pseudomonadati</taxon>
        <taxon>Bacteroidota</taxon>
        <taxon>Sphingobacteriia</taxon>
        <taxon>Sphingobacteriales</taxon>
        <taxon>Sphingobacteriaceae</taxon>
        <taxon>Sphingobacterium</taxon>
    </lineage>
</organism>
<keyword evidence="1" id="KW-0812">Transmembrane</keyword>
<dbReference type="Proteomes" id="UP000295292">
    <property type="component" value="Unassembled WGS sequence"/>
</dbReference>
<gene>
    <name evidence="2" type="ORF">CLV99_4092</name>
</gene>
<keyword evidence="1" id="KW-0472">Membrane</keyword>
<reference evidence="2 3" key="1">
    <citation type="submission" date="2019-03" db="EMBL/GenBank/DDBJ databases">
        <title>Genomic Encyclopedia of Archaeal and Bacterial Type Strains, Phase II (KMG-II): from individual species to whole genera.</title>
        <authorList>
            <person name="Goeker M."/>
        </authorList>
    </citation>
    <scope>NUCLEOTIDE SEQUENCE [LARGE SCALE GENOMIC DNA]</scope>
    <source>
        <strain evidence="2 3">DSM 28353</strain>
    </source>
</reference>
<feature type="transmembrane region" description="Helical" evidence="1">
    <location>
        <begin position="172"/>
        <end position="191"/>
    </location>
</feature>
<evidence type="ECO:0000313" key="3">
    <source>
        <dbReference type="Proteomes" id="UP000295292"/>
    </source>
</evidence>
<proteinExistence type="predicted"/>
<name>A0A4R6W7R6_9SPHI</name>
<dbReference type="EMBL" id="SNYV01000018">
    <property type="protein sequence ID" value="TDQ73656.1"/>
    <property type="molecule type" value="Genomic_DNA"/>
</dbReference>
<feature type="transmembrane region" description="Helical" evidence="1">
    <location>
        <begin position="21"/>
        <end position="42"/>
    </location>
</feature>
<keyword evidence="3" id="KW-1185">Reference proteome</keyword>
<accession>A0A4R6W7R6</accession>
<feature type="transmembrane region" description="Helical" evidence="1">
    <location>
        <begin position="62"/>
        <end position="83"/>
    </location>
</feature>
<evidence type="ECO:0000256" key="1">
    <source>
        <dbReference type="SAM" id="Phobius"/>
    </source>
</evidence>
<dbReference type="AlphaFoldDB" id="A0A4R6W7R6"/>
<keyword evidence="1" id="KW-1133">Transmembrane helix</keyword>
<protein>
    <submittedName>
        <fullName evidence="2">Uncharacterized protein</fullName>
    </submittedName>
</protein>